<dbReference type="PANTHER" id="PTHR43153:SF1">
    <property type="entry name" value="ELECTRON TRANSFER FLAVOPROTEIN SUBUNIT ALPHA, MITOCHONDRIAL"/>
    <property type="match status" value="1"/>
</dbReference>
<dbReference type="Gene3D" id="3.40.50.1220">
    <property type="entry name" value="TPP-binding domain"/>
    <property type="match status" value="1"/>
</dbReference>
<keyword evidence="2" id="KW-0285">Flavoprotein</keyword>
<reference evidence="4" key="2">
    <citation type="journal article" date="2021" name="PeerJ">
        <title>Extensive microbial diversity within the chicken gut microbiome revealed by metagenomics and culture.</title>
        <authorList>
            <person name="Gilroy R."/>
            <person name="Ravi A."/>
            <person name="Getino M."/>
            <person name="Pursley I."/>
            <person name="Horton D.L."/>
            <person name="Alikhan N.F."/>
            <person name="Baker D."/>
            <person name="Gharbi K."/>
            <person name="Hall N."/>
            <person name="Watson M."/>
            <person name="Adriaenssens E.M."/>
            <person name="Foster-Nyarko E."/>
            <person name="Jarju S."/>
            <person name="Secka A."/>
            <person name="Antonio M."/>
            <person name="Oren A."/>
            <person name="Chaudhuri R.R."/>
            <person name="La Ragione R."/>
            <person name="Hildebrand F."/>
            <person name="Pallen M.J."/>
        </authorList>
    </citation>
    <scope>NUCLEOTIDE SEQUENCE</scope>
    <source>
        <strain evidence="4">CHK187-14744</strain>
    </source>
</reference>
<comment type="similarity">
    <text evidence="1">Belongs to the ETF alpha-subunit/FixB family.</text>
</comment>
<comment type="caution">
    <text evidence="4">The sequence shown here is derived from an EMBL/GenBank/DDBJ whole genome shotgun (WGS) entry which is preliminary data.</text>
</comment>
<evidence type="ECO:0000256" key="1">
    <source>
        <dbReference type="ARBA" id="ARBA00005817"/>
    </source>
</evidence>
<dbReference type="SUPFAM" id="SSF52402">
    <property type="entry name" value="Adenine nucleotide alpha hydrolases-like"/>
    <property type="match status" value="1"/>
</dbReference>
<name>A0A9D1HGX6_9FIRM</name>
<dbReference type="GO" id="GO:0033539">
    <property type="term" value="P:fatty acid beta-oxidation using acyl-CoA dehydrogenase"/>
    <property type="evidence" value="ECO:0007669"/>
    <property type="project" value="TreeGrafter"/>
</dbReference>
<dbReference type="InterPro" id="IPR014731">
    <property type="entry name" value="ETF_asu_C"/>
</dbReference>
<sequence>MNDTDTKNILVYVETSAGMPVGGALEALAGAREMADGQGGKVLAVLIGTDTGPAEKVVIAAGADTVLTVEADAFQEEVYAKILTALTEKYHIQLVLAAATQFGKDLIPMAAKACGAGCVTDVMAVTYKDGQWVFTCPVYGGNVLNDVILHTDVKMATIRSGAFSKKSDNGRKGEVVPETVPVDKDALLTRITDRIKEVTEAVNLEEAEVIVAGGRGMGSKEGFEMVKELARVCGGVVGATRPAIEDEWIGRSHQVGQSGKIVAPKLYIACGISGATQHVSGMIGSGYIVAINKDEDAPIFDVADVGIVGDVHKILPLMIEAIQKAKA</sequence>
<organism evidence="4 5">
    <name type="scientific">Candidatus Onthocola gallistercoris</name>
    <dbReference type="NCBI Taxonomy" id="2840876"/>
    <lineage>
        <taxon>Bacteria</taxon>
        <taxon>Bacillati</taxon>
        <taxon>Bacillota</taxon>
        <taxon>Bacilli</taxon>
        <taxon>Candidatus Onthocola</taxon>
    </lineage>
</organism>
<feature type="binding site" evidence="2">
    <location>
        <position position="215"/>
    </location>
    <ligand>
        <name>FAD</name>
        <dbReference type="ChEBI" id="CHEBI:57692"/>
    </ligand>
</feature>
<comment type="cofactor">
    <cofactor evidence="2">
        <name>FAD</name>
        <dbReference type="ChEBI" id="CHEBI:57692"/>
    </cofactor>
    <text evidence="2">Binds 1 FAD per dimer.</text>
</comment>
<feature type="binding site" evidence="2">
    <location>
        <begin position="240"/>
        <end position="241"/>
    </location>
    <ligand>
        <name>FAD</name>
        <dbReference type="ChEBI" id="CHEBI:57692"/>
    </ligand>
</feature>
<dbReference type="GO" id="GO:0009055">
    <property type="term" value="F:electron transfer activity"/>
    <property type="evidence" value="ECO:0007669"/>
    <property type="project" value="InterPro"/>
</dbReference>
<dbReference type="SMART" id="SM00893">
    <property type="entry name" value="ETF"/>
    <property type="match status" value="1"/>
</dbReference>
<dbReference type="Proteomes" id="UP000824164">
    <property type="component" value="Unassembled WGS sequence"/>
</dbReference>
<dbReference type="AlphaFoldDB" id="A0A9D1HGX6"/>
<dbReference type="CDD" id="cd01715">
    <property type="entry name" value="ETF_alpha"/>
    <property type="match status" value="1"/>
</dbReference>
<dbReference type="InterPro" id="IPR033947">
    <property type="entry name" value="ETF_alpha_N"/>
</dbReference>
<dbReference type="Pfam" id="PF01012">
    <property type="entry name" value="ETF"/>
    <property type="match status" value="1"/>
</dbReference>
<protein>
    <submittedName>
        <fullName evidence="4">Electron transfer flavoprotein subunit alpha/FixB family protein</fullName>
    </submittedName>
</protein>
<dbReference type="SUPFAM" id="SSF52467">
    <property type="entry name" value="DHS-like NAD/FAD-binding domain"/>
    <property type="match status" value="1"/>
</dbReference>
<accession>A0A9D1HGX6</accession>
<dbReference type="Pfam" id="PF00766">
    <property type="entry name" value="ETF_alpha"/>
    <property type="match status" value="1"/>
</dbReference>
<dbReference type="InterPro" id="IPR029035">
    <property type="entry name" value="DHS-like_NAD/FAD-binding_dom"/>
</dbReference>
<dbReference type="InterPro" id="IPR014730">
    <property type="entry name" value="ETF_a/b_N"/>
</dbReference>
<feature type="binding site" evidence="2">
    <location>
        <begin position="271"/>
        <end position="278"/>
    </location>
    <ligand>
        <name>FAD</name>
        <dbReference type="ChEBI" id="CHEBI:57692"/>
    </ligand>
</feature>
<evidence type="ECO:0000313" key="5">
    <source>
        <dbReference type="Proteomes" id="UP000824164"/>
    </source>
</evidence>
<keyword evidence="2" id="KW-0274">FAD</keyword>
<evidence type="ECO:0000259" key="3">
    <source>
        <dbReference type="SMART" id="SM00893"/>
    </source>
</evidence>
<evidence type="ECO:0000313" key="4">
    <source>
        <dbReference type="EMBL" id="HIU02370.1"/>
    </source>
</evidence>
<feature type="domain" description="Electron transfer flavoprotein alpha/beta-subunit N-terminal" evidence="3">
    <location>
        <begin position="9"/>
        <end position="191"/>
    </location>
</feature>
<proteinExistence type="inferred from homology"/>
<dbReference type="Gene3D" id="3.40.50.620">
    <property type="entry name" value="HUPs"/>
    <property type="match status" value="1"/>
</dbReference>
<reference evidence="4" key="1">
    <citation type="submission" date="2020-10" db="EMBL/GenBank/DDBJ databases">
        <authorList>
            <person name="Gilroy R."/>
        </authorList>
    </citation>
    <scope>NUCLEOTIDE SEQUENCE</scope>
    <source>
        <strain evidence="4">CHK187-14744</strain>
    </source>
</reference>
<dbReference type="PIRSF" id="PIRSF000089">
    <property type="entry name" value="Electra_flavoP_a"/>
    <property type="match status" value="1"/>
</dbReference>
<dbReference type="EMBL" id="DVLT01000027">
    <property type="protein sequence ID" value="HIU02370.1"/>
    <property type="molecule type" value="Genomic_DNA"/>
</dbReference>
<dbReference type="InterPro" id="IPR001308">
    <property type="entry name" value="ETF_a/FixB"/>
</dbReference>
<gene>
    <name evidence="4" type="ORF">IAB63_03850</name>
</gene>
<feature type="binding site" evidence="2">
    <location>
        <begin position="254"/>
        <end position="258"/>
    </location>
    <ligand>
        <name>FAD</name>
        <dbReference type="ChEBI" id="CHEBI:57692"/>
    </ligand>
</feature>
<evidence type="ECO:0000256" key="2">
    <source>
        <dbReference type="PIRSR" id="PIRSR000089-1"/>
    </source>
</evidence>
<dbReference type="GO" id="GO:0050660">
    <property type="term" value="F:flavin adenine dinucleotide binding"/>
    <property type="evidence" value="ECO:0007669"/>
    <property type="project" value="InterPro"/>
</dbReference>
<feature type="binding site" evidence="2">
    <location>
        <position position="292"/>
    </location>
    <ligand>
        <name>FAD</name>
        <dbReference type="ChEBI" id="CHEBI:57692"/>
    </ligand>
</feature>
<dbReference type="InterPro" id="IPR014729">
    <property type="entry name" value="Rossmann-like_a/b/a_fold"/>
</dbReference>
<dbReference type="PANTHER" id="PTHR43153">
    <property type="entry name" value="ELECTRON TRANSFER FLAVOPROTEIN ALPHA"/>
    <property type="match status" value="1"/>
</dbReference>